<feature type="transmembrane region" description="Helical" evidence="1">
    <location>
        <begin position="49"/>
        <end position="70"/>
    </location>
</feature>
<accession>A0ABT8KPW0</accession>
<evidence type="ECO:0000313" key="2">
    <source>
        <dbReference type="EMBL" id="MDN5202774.1"/>
    </source>
</evidence>
<dbReference type="Proteomes" id="UP001172082">
    <property type="component" value="Unassembled WGS sequence"/>
</dbReference>
<evidence type="ECO:0000313" key="3">
    <source>
        <dbReference type="Proteomes" id="UP001172082"/>
    </source>
</evidence>
<proteinExistence type="predicted"/>
<name>A0ABT8KPW0_9BACT</name>
<evidence type="ECO:0000256" key="1">
    <source>
        <dbReference type="SAM" id="Phobius"/>
    </source>
</evidence>
<keyword evidence="1" id="KW-0472">Membrane</keyword>
<organism evidence="2 3">
    <name type="scientific">Splendidivirga corallicola</name>
    <dbReference type="NCBI Taxonomy" id="3051826"/>
    <lineage>
        <taxon>Bacteria</taxon>
        <taxon>Pseudomonadati</taxon>
        <taxon>Bacteroidota</taxon>
        <taxon>Cytophagia</taxon>
        <taxon>Cytophagales</taxon>
        <taxon>Splendidivirgaceae</taxon>
        <taxon>Splendidivirga</taxon>
    </lineage>
</organism>
<keyword evidence="3" id="KW-1185">Reference proteome</keyword>
<gene>
    <name evidence="2" type="ORF">QQ008_15400</name>
</gene>
<keyword evidence="1" id="KW-1133">Transmembrane helix</keyword>
<comment type="caution">
    <text evidence="2">The sequence shown here is derived from an EMBL/GenBank/DDBJ whole genome shotgun (WGS) entry which is preliminary data.</text>
</comment>
<sequence length="113" mass="13109">MKQQKEDILEKTLRELDLKTPSIDFSHKVLHQVQVTKGILRKRKNYLPVIPKILMGGFGLIIVIFSFLLLKNMDAIELNFENQLTSFLIITVSTMIGWLCFVSTDWMIRKIAT</sequence>
<feature type="transmembrane region" description="Helical" evidence="1">
    <location>
        <begin position="82"/>
        <end position="101"/>
    </location>
</feature>
<dbReference type="RefSeq" id="WP_346752797.1">
    <property type="nucleotide sequence ID" value="NZ_JAUJEA010000005.1"/>
</dbReference>
<keyword evidence="1" id="KW-0812">Transmembrane</keyword>
<reference evidence="2" key="1">
    <citation type="submission" date="2023-06" db="EMBL/GenBank/DDBJ databases">
        <title>Genomic of Parafulvivirga corallium.</title>
        <authorList>
            <person name="Wang G."/>
        </authorList>
    </citation>
    <scope>NUCLEOTIDE SEQUENCE</scope>
    <source>
        <strain evidence="2">BMA10</strain>
    </source>
</reference>
<dbReference type="EMBL" id="JAUJEA010000005">
    <property type="protein sequence ID" value="MDN5202774.1"/>
    <property type="molecule type" value="Genomic_DNA"/>
</dbReference>
<protein>
    <submittedName>
        <fullName evidence="2">Uncharacterized protein</fullName>
    </submittedName>
</protein>